<dbReference type="InterPro" id="IPR046542">
    <property type="entry name" value="DUF6801"/>
</dbReference>
<comment type="caution">
    <text evidence="3">The sequence shown here is derived from an EMBL/GenBank/DDBJ whole genome shotgun (WGS) entry which is preliminary data.</text>
</comment>
<protein>
    <recommendedName>
        <fullName evidence="2">DUF6801 domain-containing protein</fullName>
    </recommendedName>
</protein>
<name>A0ABT2JWW4_9ACTN</name>
<gene>
    <name evidence="3" type="ORF">LHJ74_21225</name>
</gene>
<organism evidence="3 4">
    <name type="scientific">Streptomyces gossypii</name>
    <dbReference type="NCBI Taxonomy" id="2883101"/>
    <lineage>
        <taxon>Bacteria</taxon>
        <taxon>Bacillati</taxon>
        <taxon>Actinomycetota</taxon>
        <taxon>Actinomycetes</taxon>
        <taxon>Kitasatosporales</taxon>
        <taxon>Streptomycetaceae</taxon>
        <taxon>Streptomyces</taxon>
    </lineage>
</organism>
<feature type="domain" description="DUF6801" evidence="2">
    <location>
        <begin position="26"/>
        <end position="159"/>
    </location>
</feature>
<sequence length="500" mass="50839">MALLAALLPSTGSTAREQAARVSAGYLCEPSSAAGESATAATAVNVGISATFPETGTPGEPIQPGALTVRVSLTKAAAGEVLGEDAATVEGSAALTTEVAQNDERARARWTGLSAAGAPVPDEGELELAHTGTVPPVTVRSPGDLTFTADRLDLTLRSAARNEQSDPGTLPDTTAGDDTPPGPDQRLVQLTCAPREGEDTRLASVSVPEGAAGEPDTPPSGSADAARGAEGGGGPEDRAPADGAQDGGTADGDADAPGIAVAPGQRGEAAVCPAEPPVGELDPERFPEPPPGSSEGTIGASLCAVPVGYATVRKQDGAVLINDPRRAEVGMMHLNLGQRTVSGVDYLESDSLGLLDFPDSASAFLTFGFQPVSARIAFETEPATVVNLVKAGRATTSVGYYQRLRLYDVRVNGVPLEVGDNCRSAHPMDTELTGAYPFMEGGLLKGEIDIPPFRGCGGEREDLDPLFTAAVSGPGNVLEIQQGPVLGAGTAPTVPDLPRR</sequence>
<dbReference type="Proteomes" id="UP001156389">
    <property type="component" value="Unassembled WGS sequence"/>
</dbReference>
<dbReference type="EMBL" id="JAJAGO010000010">
    <property type="protein sequence ID" value="MCT2592395.1"/>
    <property type="molecule type" value="Genomic_DNA"/>
</dbReference>
<evidence type="ECO:0000313" key="3">
    <source>
        <dbReference type="EMBL" id="MCT2592395.1"/>
    </source>
</evidence>
<reference evidence="3 4" key="1">
    <citation type="submission" date="2021-10" db="EMBL/GenBank/DDBJ databases">
        <title>Streptomyces gossypii sp. nov., isolated from soil collected from cotton field.</title>
        <authorList>
            <person name="Ge X."/>
            <person name="Chen X."/>
            <person name="Liu W."/>
        </authorList>
    </citation>
    <scope>NUCLEOTIDE SEQUENCE [LARGE SCALE GENOMIC DNA]</scope>
    <source>
        <strain evidence="3 4">N2-109</strain>
    </source>
</reference>
<feature type="compositionally biased region" description="Low complexity" evidence="1">
    <location>
        <begin position="255"/>
        <end position="264"/>
    </location>
</feature>
<feature type="region of interest" description="Disordered" evidence="1">
    <location>
        <begin position="158"/>
        <end position="296"/>
    </location>
</feature>
<keyword evidence="4" id="KW-1185">Reference proteome</keyword>
<dbReference type="RefSeq" id="WP_260219721.1">
    <property type="nucleotide sequence ID" value="NZ_JAJAGO010000010.1"/>
</dbReference>
<dbReference type="Pfam" id="PF20611">
    <property type="entry name" value="DUF6801"/>
    <property type="match status" value="1"/>
</dbReference>
<proteinExistence type="predicted"/>
<accession>A0ABT2JWW4</accession>
<evidence type="ECO:0000256" key="1">
    <source>
        <dbReference type="SAM" id="MobiDB-lite"/>
    </source>
</evidence>
<evidence type="ECO:0000259" key="2">
    <source>
        <dbReference type="Pfam" id="PF20611"/>
    </source>
</evidence>
<evidence type="ECO:0000313" key="4">
    <source>
        <dbReference type="Proteomes" id="UP001156389"/>
    </source>
</evidence>